<dbReference type="Proteomes" id="UP001527925">
    <property type="component" value="Unassembled WGS sequence"/>
</dbReference>
<evidence type="ECO:0000259" key="2">
    <source>
        <dbReference type="Pfam" id="PF01593"/>
    </source>
</evidence>
<dbReference type="PANTHER" id="PTHR42923">
    <property type="entry name" value="PROTOPORPHYRINOGEN OXIDASE"/>
    <property type="match status" value="1"/>
</dbReference>
<gene>
    <name evidence="3" type="ORF">HK105_205127</name>
</gene>
<dbReference type="SUPFAM" id="SSF51905">
    <property type="entry name" value="FAD/NAD(P)-binding domain"/>
    <property type="match status" value="1"/>
</dbReference>
<dbReference type="EMBL" id="JADGIZ020000025">
    <property type="protein sequence ID" value="KAL2915262.1"/>
    <property type="molecule type" value="Genomic_DNA"/>
</dbReference>
<evidence type="ECO:0000256" key="1">
    <source>
        <dbReference type="SAM" id="Phobius"/>
    </source>
</evidence>
<keyword evidence="4" id="KW-1185">Reference proteome</keyword>
<feature type="domain" description="Amine oxidase" evidence="2">
    <location>
        <begin position="13"/>
        <end position="328"/>
    </location>
</feature>
<dbReference type="PANTHER" id="PTHR42923:SF17">
    <property type="entry name" value="AMINE OXIDASE DOMAIN-CONTAINING PROTEIN"/>
    <property type="match status" value="1"/>
</dbReference>
<dbReference type="Pfam" id="PF01593">
    <property type="entry name" value="Amino_oxidase"/>
    <property type="match status" value="1"/>
</dbReference>
<keyword evidence="1" id="KW-0812">Transmembrane</keyword>
<reference evidence="3 4" key="1">
    <citation type="submission" date="2023-09" db="EMBL/GenBank/DDBJ databases">
        <title>Pangenome analysis of Batrachochytrium dendrobatidis and related Chytrids.</title>
        <authorList>
            <person name="Yacoub M.N."/>
            <person name="Stajich J.E."/>
            <person name="James T.Y."/>
        </authorList>
    </citation>
    <scope>NUCLEOTIDE SEQUENCE [LARGE SCALE GENOMIC DNA]</scope>
    <source>
        <strain evidence="3 4">JEL0888</strain>
    </source>
</reference>
<dbReference type="Gene3D" id="1.10.3110.10">
    <property type="entry name" value="protoporphyrinogen ix oxidase, domain 3"/>
    <property type="match status" value="1"/>
</dbReference>
<organism evidence="3 4">
    <name type="scientific">Polyrhizophydium stewartii</name>
    <dbReference type="NCBI Taxonomy" id="2732419"/>
    <lineage>
        <taxon>Eukaryota</taxon>
        <taxon>Fungi</taxon>
        <taxon>Fungi incertae sedis</taxon>
        <taxon>Chytridiomycota</taxon>
        <taxon>Chytridiomycota incertae sedis</taxon>
        <taxon>Chytridiomycetes</taxon>
        <taxon>Rhizophydiales</taxon>
        <taxon>Rhizophydiales incertae sedis</taxon>
        <taxon>Polyrhizophydium</taxon>
    </lineage>
</organism>
<name>A0ABR4N6U2_9FUNG</name>
<protein>
    <recommendedName>
        <fullName evidence="2">Amine oxidase domain-containing protein</fullName>
    </recommendedName>
</protein>
<proteinExistence type="predicted"/>
<dbReference type="InterPro" id="IPR002937">
    <property type="entry name" value="Amino_oxidase"/>
</dbReference>
<evidence type="ECO:0000313" key="3">
    <source>
        <dbReference type="EMBL" id="KAL2915262.1"/>
    </source>
</evidence>
<evidence type="ECO:0000313" key="4">
    <source>
        <dbReference type="Proteomes" id="UP001527925"/>
    </source>
</evidence>
<sequence length="552" mass="59880">MPPLRVAVVGSGISGLAAAWLLSRGPERFSVTVFEAADYLGGHTHTVDVASLDGSAKVGVDTGFIVCNPVTYPNFLAFLEALGVPLVQSDMSFSVSRNGGEFEWCGDNLDTVFAQRTNLLPFAQPGGGMFRLLWDCIRFHAHAKQIAVEADQMMFDDQGNVKAPGPASDSAGHPLAKMTLGSFFSEHGYSRFFYENYVLPMTAAIWSSPADVTFDKFPLLTLVRFMRNHVMLQIGGRPKWRTVDGGSRNYVARVTESVKDIRLSTRIVRVQRPADPDAAGPVLLTDDKGRTEKFDHVIFATHTDQTLEILGESATPLERKIIGAIKYSKNRAVLHRDATLMPTRTKAWAAWNYLTTSRTESKSQSMCLTYWMNRLQPFVRPEVFGQVFVTMNPLREPKADTVLGAWDYDHPLYTPETIAAQESLNEIQNKHATTFCGAWTNYGFHEDGCTSGLLAAQSLGAACPFPVRLNGGYPTARLAPPPPAHLAAKGVQRYKIPPPIHLSHAQGNGSSAGFGSTAATAASSLGLLRPLVFVSVAVAAAAVVYAAASVSA</sequence>
<dbReference type="Gene3D" id="3.50.50.60">
    <property type="entry name" value="FAD/NAD(P)-binding domain"/>
    <property type="match status" value="2"/>
</dbReference>
<keyword evidence="1" id="KW-1133">Transmembrane helix</keyword>
<dbReference type="InterPro" id="IPR050464">
    <property type="entry name" value="Zeta_carotene_desat/Oxidored"/>
</dbReference>
<dbReference type="InterPro" id="IPR036188">
    <property type="entry name" value="FAD/NAD-bd_sf"/>
</dbReference>
<comment type="caution">
    <text evidence="3">The sequence shown here is derived from an EMBL/GenBank/DDBJ whole genome shotgun (WGS) entry which is preliminary data.</text>
</comment>
<accession>A0ABR4N6U2</accession>
<keyword evidence="1" id="KW-0472">Membrane</keyword>
<dbReference type="Gene3D" id="3.90.660.20">
    <property type="entry name" value="Protoporphyrinogen oxidase, mitochondrial, domain 2"/>
    <property type="match status" value="1"/>
</dbReference>
<feature type="transmembrane region" description="Helical" evidence="1">
    <location>
        <begin position="527"/>
        <end position="548"/>
    </location>
</feature>